<dbReference type="AlphaFoldDB" id="A0A8K0TL46"/>
<protein>
    <submittedName>
        <fullName evidence="2">Uncharacterized protein</fullName>
    </submittedName>
</protein>
<feature type="region of interest" description="Disordered" evidence="1">
    <location>
        <begin position="68"/>
        <end position="113"/>
    </location>
</feature>
<feature type="region of interest" description="Disordered" evidence="1">
    <location>
        <begin position="177"/>
        <end position="202"/>
    </location>
</feature>
<evidence type="ECO:0000313" key="3">
    <source>
        <dbReference type="Proteomes" id="UP000813385"/>
    </source>
</evidence>
<accession>A0A8K0TL46</accession>
<name>A0A8K0TL46_9PEZI</name>
<feature type="compositionally biased region" description="Basic residues" evidence="1">
    <location>
        <begin position="87"/>
        <end position="97"/>
    </location>
</feature>
<dbReference type="Proteomes" id="UP000813385">
    <property type="component" value="Unassembled WGS sequence"/>
</dbReference>
<feature type="region of interest" description="Disordered" evidence="1">
    <location>
        <begin position="1"/>
        <end position="22"/>
    </location>
</feature>
<feature type="compositionally biased region" description="Basic and acidic residues" evidence="1">
    <location>
        <begin position="68"/>
        <end position="81"/>
    </location>
</feature>
<evidence type="ECO:0000313" key="2">
    <source>
        <dbReference type="EMBL" id="KAH7368363.1"/>
    </source>
</evidence>
<feature type="compositionally biased region" description="Basic and acidic residues" evidence="1">
    <location>
        <begin position="98"/>
        <end position="108"/>
    </location>
</feature>
<feature type="compositionally biased region" description="Basic and acidic residues" evidence="1">
    <location>
        <begin position="178"/>
        <end position="188"/>
    </location>
</feature>
<gene>
    <name evidence="2" type="ORF">B0T11DRAFT_63512</name>
</gene>
<evidence type="ECO:0000256" key="1">
    <source>
        <dbReference type="SAM" id="MobiDB-lite"/>
    </source>
</evidence>
<proteinExistence type="predicted"/>
<comment type="caution">
    <text evidence="2">The sequence shown here is derived from an EMBL/GenBank/DDBJ whole genome shotgun (WGS) entry which is preliminary data.</text>
</comment>
<reference evidence="2" key="1">
    <citation type="journal article" date="2021" name="Nat. Commun.">
        <title>Genetic determinants of endophytism in the Arabidopsis root mycobiome.</title>
        <authorList>
            <person name="Mesny F."/>
            <person name="Miyauchi S."/>
            <person name="Thiergart T."/>
            <person name="Pickel B."/>
            <person name="Atanasova L."/>
            <person name="Karlsson M."/>
            <person name="Huettel B."/>
            <person name="Barry K.W."/>
            <person name="Haridas S."/>
            <person name="Chen C."/>
            <person name="Bauer D."/>
            <person name="Andreopoulos W."/>
            <person name="Pangilinan J."/>
            <person name="LaButti K."/>
            <person name="Riley R."/>
            <person name="Lipzen A."/>
            <person name="Clum A."/>
            <person name="Drula E."/>
            <person name="Henrissat B."/>
            <person name="Kohler A."/>
            <person name="Grigoriev I.V."/>
            <person name="Martin F.M."/>
            <person name="Hacquard S."/>
        </authorList>
    </citation>
    <scope>NUCLEOTIDE SEQUENCE</scope>
    <source>
        <strain evidence="2">MPI-CAGE-AT-0016</strain>
    </source>
</reference>
<organism evidence="2 3">
    <name type="scientific">Plectosphaerella cucumerina</name>
    <dbReference type="NCBI Taxonomy" id="40658"/>
    <lineage>
        <taxon>Eukaryota</taxon>
        <taxon>Fungi</taxon>
        <taxon>Dikarya</taxon>
        <taxon>Ascomycota</taxon>
        <taxon>Pezizomycotina</taxon>
        <taxon>Sordariomycetes</taxon>
        <taxon>Hypocreomycetidae</taxon>
        <taxon>Glomerellales</taxon>
        <taxon>Plectosphaerellaceae</taxon>
        <taxon>Plectosphaerella</taxon>
    </lineage>
</organism>
<sequence>MWMWKYSTREREDSSRSQLGDAAGKTDSQVLCVSSLSSACGLDWVERWGVDAFRPSFSVVVVTATSGEMERAQRPEAETRRCQISRQRGRRRQRRGDRRAGERKKERGLASSKLHRLSSSRVLRCYPTSTHTFRHLHDIWLIWLEQADRLSWAPVVSDSWGCPVPCISLLPDQTKPGCPKESRAKMEGDWSEAADAAAGRTGTRSMRWDKNLCPSVSHWRSTLFPTTPTHDPCS</sequence>
<dbReference type="EMBL" id="JAGPXD010000002">
    <property type="protein sequence ID" value="KAH7368363.1"/>
    <property type="molecule type" value="Genomic_DNA"/>
</dbReference>
<keyword evidence="3" id="KW-1185">Reference proteome</keyword>